<dbReference type="Pfam" id="PF07714">
    <property type="entry name" value="PK_Tyr_Ser-Thr"/>
    <property type="match status" value="1"/>
</dbReference>
<dbReference type="PANTHER" id="PTHR23150:SF35">
    <property type="entry name" value="BLL6746 PROTEIN"/>
    <property type="match status" value="1"/>
</dbReference>
<dbReference type="PANTHER" id="PTHR23150">
    <property type="entry name" value="SULFATASE MODIFYING FACTOR 1, 2"/>
    <property type="match status" value="1"/>
</dbReference>
<dbReference type="RefSeq" id="WP_342853483.1">
    <property type="nucleotide sequence ID" value="NZ_JBBMRA010000001.1"/>
</dbReference>
<protein>
    <submittedName>
        <fullName evidence="4">SUMF1/EgtB/PvdO family nonheme iron enzyme</fullName>
    </submittedName>
</protein>
<dbReference type="SMART" id="SM00220">
    <property type="entry name" value="S_TKc"/>
    <property type="match status" value="1"/>
</dbReference>
<dbReference type="InterPro" id="IPR051043">
    <property type="entry name" value="Sulfatase_Mod_Factor_Kinase"/>
</dbReference>
<keyword evidence="2" id="KW-0472">Membrane</keyword>
<evidence type="ECO:0000259" key="3">
    <source>
        <dbReference type="PROSITE" id="PS50011"/>
    </source>
</evidence>
<dbReference type="EMBL" id="JBBMRA010000001">
    <property type="protein sequence ID" value="MEM5535043.1"/>
    <property type="molecule type" value="Genomic_DNA"/>
</dbReference>
<dbReference type="Gene3D" id="1.10.510.10">
    <property type="entry name" value="Transferase(Phosphotransferase) domain 1"/>
    <property type="match status" value="1"/>
</dbReference>
<dbReference type="InterPro" id="IPR005532">
    <property type="entry name" value="SUMF_dom"/>
</dbReference>
<keyword evidence="5" id="KW-1185">Reference proteome</keyword>
<dbReference type="InterPro" id="IPR001245">
    <property type="entry name" value="Ser-Thr/Tyr_kinase_cat_dom"/>
</dbReference>
<name>A0ABU9TMW0_9GAMM</name>
<evidence type="ECO:0000313" key="4">
    <source>
        <dbReference type="EMBL" id="MEM5535043.1"/>
    </source>
</evidence>
<dbReference type="PROSITE" id="PS50011">
    <property type="entry name" value="PROTEIN_KINASE_DOM"/>
    <property type="match status" value="1"/>
</dbReference>
<dbReference type="Pfam" id="PF03781">
    <property type="entry name" value="FGE-sulfatase"/>
    <property type="match status" value="1"/>
</dbReference>
<organism evidence="4 5">
    <name type="scientific">Neptuniibacter pectenicola</name>
    <dbReference type="NCBI Taxonomy" id="1806669"/>
    <lineage>
        <taxon>Bacteria</taxon>
        <taxon>Pseudomonadati</taxon>
        <taxon>Pseudomonadota</taxon>
        <taxon>Gammaproteobacteria</taxon>
        <taxon>Oceanospirillales</taxon>
        <taxon>Oceanospirillaceae</taxon>
        <taxon>Neptuniibacter</taxon>
    </lineage>
</organism>
<dbReference type="InterPro" id="IPR000719">
    <property type="entry name" value="Prot_kinase_dom"/>
</dbReference>
<keyword evidence="2" id="KW-1133">Transmembrane helix</keyword>
<proteinExistence type="predicted"/>
<keyword evidence="2" id="KW-0812">Transmembrane</keyword>
<dbReference type="SUPFAM" id="SSF56436">
    <property type="entry name" value="C-type lectin-like"/>
    <property type="match status" value="1"/>
</dbReference>
<feature type="domain" description="Protein kinase" evidence="3">
    <location>
        <begin position="25"/>
        <end position="278"/>
    </location>
</feature>
<dbReference type="InterPro" id="IPR042095">
    <property type="entry name" value="SUMF_sf"/>
</dbReference>
<evidence type="ECO:0000256" key="1">
    <source>
        <dbReference type="SAM" id="MobiDB-lite"/>
    </source>
</evidence>
<sequence>MSDTADSIYQSLQEGTILGPEHHRFQLISNSSDHLLGQLWQAKDVDVAGNPLVTLIIINPALLKQSTFAEGIKKHAALSKQLQNKHIAECYGFFPHKGGLLLLSYEKLDGLTLSGVIQAEQPLQLTQRLGLLRQIAYAVDMSFQKLRSPHACLSPDVIYINRKGGVKLTLPALRDALESITDLLPAPPSYQQYQSPEAFHPGKLSRKTDVYAFAAIIYELFTGKPPFNVNDSEADRVRKQLEQPAELDNQQWETLQKAFSTDIEERFTSCTELMKAVFPPKKEDEDEKKDEVPQTKPSETEGEEASTDDSPPLSTKEKLNKTVKQSIRRLTSISQTTLYVLMGCLIFVAGYLSGWAVSELFNFKEKDFQALQITKQQEALQQMYDTLQAQQEIQTRAEQELSDALQTNALLEQELLTTKRLLKAEPDSPGQQIFKDQIDSTTYGPEMVLLPSGDFRMGDQSGIGDDNEKPVHLVKIRKPFALSRFEVTFAEYDTFANATNRPLPDNGGWGRGNQPVINVSWRDAVAYAEWLGHETGHPYRLPTEAEWEYAARAGTVTTYWWGDELKPNMASCTGCGSAFDGKQPAPVGSFPANNWGLHDMTGNVDEWVFDCYTDSYKFTPTNGSAYTEKACENRVMRGGSWFEIDRLIRPASRYRHPVDSKRNSWGFRVALDIK</sequence>
<comment type="caution">
    <text evidence="4">The sequence shown here is derived from an EMBL/GenBank/DDBJ whole genome shotgun (WGS) entry which is preliminary data.</text>
</comment>
<evidence type="ECO:0000256" key="2">
    <source>
        <dbReference type="SAM" id="Phobius"/>
    </source>
</evidence>
<feature type="transmembrane region" description="Helical" evidence="2">
    <location>
        <begin position="338"/>
        <end position="357"/>
    </location>
</feature>
<reference evidence="4 5" key="1">
    <citation type="submission" date="2024-03" db="EMBL/GenBank/DDBJ databases">
        <title>Community enrichment and isolation of bacterial strains for fucoidan degradation.</title>
        <authorList>
            <person name="Sichert A."/>
        </authorList>
    </citation>
    <scope>NUCLEOTIDE SEQUENCE [LARGE SCALE GENOMIC DNA]</scope>
    <source>
        <strain evidence="4 5">AS76</strain>
    </source>
</reference>
<dbReference type="InterPro" id="IPR011009">
    <property type="entry name" value="Kinase-like_dom_sf"/>
</dbReference>
<accession>A0ABU9TMW0</accession>
<dbReference type="Proteomes" id="UP001449225">
    <property type="component" value="Unassembled WGS sequence"/>
</dbReference>
<evidence type="ECO:0000313" key="5">
    <source>
        <dbReference type="Proteomes" id="UP001449225"/>
    </source>
</evidence>
<feature type="region of interest" description="Disordered" evidence="1">
    <location>
        <begin position="278"/>
        <end position="321"/>
    </location>
</feature>
<dbReference type="Gene3D" id="3.90.1580.10">
    <property type="entry name" value="paralog of FGE (formylglycine-generating enzyme)"/>
    <property type="match status" value="1"/>
</dbReference>
<gene>
    <name evidence="4" type="ORF">WNY58_01440</name>
</gene>
<dbReference type="InterPro" id="IPR016187">
    <property type="entry name" value="CTDL_fold"/>
</dbReference>
<dbReference type="SUPFAM" id="SSF56112">
    <property type="entry name" value="Protein kinase-like (PK-like)"/>
    <property type="match status" value="1"/>
</dbReference>